<name>A0A0L7LGB1_OPEBR</name>
<evidence type="ECO:0000256" key="1">
    <source>
        <dbReference type="SAM" id="Phobius"/>
    </source>
</evidence>
<dbReference type="GO" id="GO:0030170">
    <property type="term" value="F:pyridoxal phosphate binding"/>
    <property type="evidence" value="ECO:0007669"/>
    <property type="project" value="InterPro"/>
</dbReference>
<dbReference type="Proteomes" id="UP000037510">
    <property type="component" value="Unassembled WGS sequence"/>
</dbReference>
<keyword evidence="1" id="KW-0812">Transmembrane</keyword>
<accession>A0A0L7LGB1</accession>
<dbReference type="SUPFAM" id="SSF141673">
    <property type="entry name" value="MOSC N-terminal domain-like"/>
    <property type="match status" value="1"/>
</dbReference>
<feature type="transmembrane region" description="Helical" evidence="1">
    <location>
        <begin position="6"/>
        <end position="26"/>
    </location>
</feature>
<dbReference type="PANTHER" id="PTHR14237">
    <property type="entry name" value="MOLYBDOPTERIN COFACTOR SULFURASE MOSC"/>
    <property type="match status" value="1"/>
</dbReference>
<dbReference type="SUPFAM" id="SSF50800">
    <property type="entry name" value="PK beta-barrel domain-like"/>
    <property type="match status" value="1"/>
</dbReference>
<sequence length="307" mass="34498">MKLCVHAYIAAAVTTAGVVGGAYTAYRVYRRFQMTRLPQKWKQVGTLKDIYVYPIKSCGGIMLDRAECTILGLRHGWLRDRVLMVTDEKNNFITARAYPELLTVATSVKNSVLTLSHGDMEPLRVNLAEIIELGIPPKMAQVWSVPVPVYDCGWEASEWISRCLDKSAGNFRLAYYAAHKSRELRGSTNKFYKFTKNDTGALPDEVSFNLINEASVEDLNQKLTDSKVSARNFRPNFVLEGAQAFEEDNYKFVKIGENIFEVIKPCTRLDCTEERRSAGNSPRMGLQMALRSGPGGFVSINDHIYCA</sequence>
<reference evidence="3 4" key="1">
    <citation type="journal article" date="2015" name="Genome Biol. Evol.">
        <title>The genome of winter moth (Operophtera brumata) provides a genomic perspective on sexual dimorphism and phenology.</title>
        <authorList>
            <person name="Derks M.F."/>
            <person name="Smit S."/>
            <person name="Salis L."/>
            <person name="Schijlen E."/>
            <person name="Bossers A."/>
            <person name="Mateman C."/>
            <person name="Pijl A.S."/>
            <person name="de Ridder D."/>
            <person name="Groenen M.A."/>
            <person name="Visser M.E."/>
            <person name="Megens H.J."/>
        </authorList>
    </citation>
    <scope>NUCLEOTIDE SEQUENCE [LARGE SCALE GENOMIC DNA]</scope>
    <source>
        <strain evidence="3">WM2013NL</strain>
        <tissue evidence="3">Head and thorax</tissue>
    </source>
</reference>
<dbReference type="PROSITE" id="PS51340">
    <property type="entry name" value="MOSC"/>
    <property type="match status" value="1"/>
</dbReference>
<dbReference type="EMBL" id="JTDY01001220">
    <property type="protein sequence ID" value="KOB74492.1"/>
    <property type="molecule type" value="Genomic_DNA"/>
</dbReference>
<dbReference type="AlphaFoldDB" id="A0A0L7LGB1"/>
<keyword evidence="1" id="KW-1133">Transmembrane helix</keyword>
<dbReference type="InterPro" id="IPR011037">
    <property type="entry name" value="Pyrv_Knase-like_insert_dom_sf"/>
</dbReference>
<feature type="domain" description="MOSC" evidence="2">
    <location>
        <begin position="179"/>
        <end position="307"/>
    </location>
</feature>
<dbReference type="GO" id="GO:0030151">
    <property type="term" value="F:molybdenum ion binding"/>
    <property type="evidence" value="ECO:0007669"/>
    <property type="project" value="InterPro"/>
</dbReference>
<evidence type="ECO:0000259" key="2">
    <source>
        <dbReference type="PROSITE" id="PS51340"/>
    </source>
</evidence>
<dbReference type="GO" id="GO:0003824">
    <property type="term" value="F:catalytic activity"/>
    <property type="evidence" value="ECO:0007669"/>
    <property type="project" value="InterPro"/>
</dbReference>
<protein>
    <submittedName>
        <fullName evidence="3">Mo-molybdopterin cofactor sulfurase</fullName>
    </submittedName>
</protein>
<dbReference type="InterPro" id="IPR005302">
    <property type="entry name" value="MoCF_Sase_C"/>
</dbReference>
<keyword evidence="4" id="KW-1185">Reference proteome</keyword>
<dbReference type="Pfam" id="PF03476">
    <property type="entry name" value="MOSC_N"/>
    <property type="match status" value="1"/>
</dbReference>
<organism evidence="3 4">
    <name type="scientific">Operophtera brumata</name>
    <name type="common">Winter moth</name>
    <name type="synonym">Phalaena brumata</name>
    <dbReference type="NCBI Taxonomy" id="104452"/>
    <lineage>
        <taxon>Eukaryota</taxon>
        <taxon>Metazoa</taxon>
        <taxon>Ecdysozoa</taxon>
        <taxon>Arthropoda</taxon>
        <taxon>Hexapoda</taxon>
        <taxon>Insecta</taxon>
        <taxon>Pterygota</taxon>
        <taxon>Neoptera</taxon>
        <taxon>Endopterygota</taxon>
        <taxon>Lepidoptera</taxon>
        <taxon>Glossata</taxon>
        <taxon>Ditrysia</taxon>
        <taxon>Geometroidea</taxon>
        <taxon>Geometridae</taxon>
        <taxon>Larentiinae</taxon>
        <taxon>Operophtera</taxon>
    </lineage>
</organism>
<keyword evidence="1" id="KW-0472">Membrane</keyword>
<evidence type="ECO:0000313" key="4">
    <source>
        <dbReference type="Proteomes" id="UP000037510"/>
    </source>
</evidence>
<dbReference type="PANTHER" id="PTHR14237:SF19">
    <property type="entry name" value="MITOCHONDRIAL AMIDOXIME REDUCING COMPONENT 1"/>
    <property type="match status" value="1"/>
</dbReference>
<gene>
    <name evidence="3" type="ORF">OBRU01_09073</name>
</gene>
<dbReference type="Pfam" id="PF03473">
    <property type="entry name" value="MOSC"/>
    <property type="match status" value="1"/>
</dbReference>
<evidence type="ECO:0000313" key="3">
    <source>
        <dbReference type="EMBL" id="KOB74492.1"/>
    </source>
</evidence>
<proteinExistence type="predicted"/>
<dbReference type="InterPro" id="IPR005303">
    <property type="entry name" value="MOCOS_middle"/>
</dbReference>
<comment type="caution">
    <text evidence="3">The sequence shown here is derived from an EMBL/GenBank/DDBJ whole genome shotgun (WGS) entry which is preliminary data.</text>
</comment>
<dbReference type="STRING" id="104452.A0A0L7LGB1"/>